<name>A0A4R5LKL5_9BURK</name>
<dbReference type="AlphaFoldDB" id="A0A4R5LKL5"/>
<organism evidence="2 3">
    <name type="scientific">Paraburkholderia guartelaensis</name>
    <dbReference type="NCBI Taxonomy" id="2546446"/>
    <lineage>
        <taxon>Bacteria</taxon>
        <taxon>Pseudomonadati</taxon>
        <taxon>Pseudomonadota</taxon>
        <taxon>Betaproteobacteria</taxon>
        <taxon>Burkholderiales</taxon>
        <taxon>Burkholderiaceae</taxon>
        <taxon>Paraburkholderia</taxon>
    </lineage>
</organism>
<comment type="caution">
    <text evidence="2">The sequence shown here is derived from an EMBL/GenBank/DDBJ whole genome shotgun (WGS) entry which is preliminary data.</text>
</comment>
<evidence type="ECO:0000313" key="2">
    <source>
        <dbReference type="EMBL" id="TDG10259.1"/>
    </source>
</evidence>
<reference evidence="2 3" key="1">
    <citation type="submission" date="2019-03" db="EMBL/GenBank/DDBJ databases">
        <title>Paraburkholderia sp. isolated from native Mimosa gymnas in Guartela State Park, Brazil.</title>
        <authorList>
            <person name="Paulitsch F."/>
            <person name="Hungria M."/>
            <person name="Delamuta J.R.M."/>
            <person name="Ribeiro R.A."/>
            <person name="Dall'Agnol R."/>
            <person name="Silva J.S.B."/>
        </authorList>
    </citation>
    <scope>NUCLEOTIDE SEQUENCE [LARGE SCALE GENOMIC DNA]</scope>
    <source>
        <strain evidence="2 3">CNPSo 3008</strain>
    </source>
</reference>
<sequence>MDLRILTVIVVALGLSPAISLAQETPGPCTRAEVLQHLYDLESEGFWPTQASELRFPLNIEAAEARLAARQAAQTRENGDPPSQSPANQSHCFR</sequence>
<feature type="compositionally biased region" description="Polar residues" evidence="1">
    <location>
        <begin position="81"/>
        <end position="94"/>
    </location>
</feature>
<dbReference type="Pfam" id="PF13663">
    <property type="entry name" value="DUF4148"/>
    <property type="match status" value="1"/>
</dbReference>
<dbReference type="EMBL" id="SMOD01000002">
    <property type="protein sequence ID" value="TDG10259.1"/>
    <property type="molecule type" value="Genomic_DNA"/>
</dbReference>
<dbReference type="Proteomes" id="UP000295606">
    <property type="component" value="Unassembled WGS sequence"/>
</dbReference>
<protein>
    <submittedName>
        <fullName evidence="2">DUF4148 domain-containing protein</fullName>
    </submittedName>
</protein>
<dbReference type="InterPro" id="IPR025421">
    <property type="entry name" value="DUF4148"/>
</dbReference>
<dbReference type="OrthoDB" id="9008714at2"/>
<accession>A0A4R5LKL5</accession>
<proteinExistence type="predicted"/>
<gene>
    <name evidence="2" type="ORF">E1N52_02565</name>
</gene>
<dbReference type="RefSeq" id="WP_133179908.1">
    <property type="nucleotide sequence ID" value="NZ_SMOD01000002.1"/>
</dbReference>
<feature type="region of interest" description="Disordered" evidence="1">
    <location>
        <begin position="67"/>
        <end position="94"/>
    </location>
</feature>
<evidence type="ECO:0000313" key="3">
    <source>
        <dbReference type="Proteomes" id="UP000295606"/>
    </source>
</evidence>
<evidence type="ECO:0000256" key="1">
    <source>
        <dbReference type="SAM" id="MobiDB-lite"/>
    </source>
</evidence>